<comment type="caution">
    <text evidence="9">The sequence shown here is derived from an EMBL/GenBank/DDBJ whole genome shotgun (WGS) entry which is preliminary data.</text>
</comment>
<keyword evidence="3" id="KW-1003">Cell membrane</keyword>
<feature type="domain" description="Mechanosensitive ion channel MscS" evidence="7">
    <location>
        <begin position="5"/>
        <end position="70"/>
    </location>
</feature>
<accession>A0A645C3A8</accession>
<dbReference type="InterPro" id="IPR045276">
    <property type="entry name" value="YbiO_bact"/>
</dbReference>
<dbReference type="Gene3D" id="2.30.30.60">
    <property type="match status" value="1"/>
</dbReference>
<dbReference type="PANTHER" id="PTHR30460">
    <property type="entry name" value="MODERATE CONDUCTANCE MECHANOSENSITIVE CHANNEL YBIO"/>
    <property type="match status" value="1"/>
</dbReference>
<keyword evidence="5" id="KW-1133">Transmembrane helix</keyword>
<dbReference type="SUPFAM" id="SSF82689">
    <property type="entry name" value="Mechanosensitive channel protein MscS (YggB), C-terminal domain"/>
    <property type="match status" value="1"/>
</dbReference>
<evidence type="ECO:0000256" key="4">
    <source>
        <dbReference type="ARBA" id="ARBA00022692"/>
    </source>
</evidence>
<dbReference type="InterPro" id="IPR010920">
    <property type="entry name" value="LSM_dom_sf"/>
</dbReference>
<evidence type="ECO:0000256" key="3">
    <source>
        <dbReference type="ARBA" id="ARBA00022475"/>
    </source>
</evidence>
<dbReference type="InterPro" id="IPR023408">
    <property type="entry name" value="MscS_beta-dom_sf"/>
</dbReference>
<comment type="similarity">
    <text evidence="2">Belongs to the MscS (TC 1.A.23) family.</text>
</comment>
<evidence type="ECO:0000256" key="2">
    <source>
        <dbReference type="ARBA" id="ARBA00008017"/>
    </source>
</evidence>
<gene>
    <name evidence="9" type="primary">mscS_23</name>
    <name evidence="9" type="ORF">SDC9_119082</name>
</gene>
<evidence type="ECO:0000313" key="9">
    <source>
        <dbReference type="EMBL" id="MPM72109.1"/>
    </source>
</evidence>
<dbReference type="InterPro" id="IPR006685">
    <property type="entry name" value="MscS_channel_2nd"/>
</dbReference>
<protein>
    <submittedName>
        <fullName evidence="9">Small-conductance mechanosensitive channel</fullName>
    </submittedName>
</protein>
<evidence type="ECO:0000256" key="6">
    <source>
        <dbReference type="ARBA" id="ARBA00023136"/>
    </source>
</evidence>
<feature type="domain" description="Mechanosensitive ion channel MscS C-terminal" evidence="8">
    <location>
        <begin position="78"/>
        <end position="161"/>
    </location>
</feature>
<dbReference type="GO" id="GO:0005886">
    <property type="term" value="C:plasma membrane"/>
    <property type="evidence" value="ECO:0007669"/>
    <property type="project" value="UniProtKB-SubCell"/>
</dbReference>
<dbReference type="AlphaFoldDB" id="A0A645C3A8"/>
<keyword evidence="6" id="KW-0472">Membrane</keyword>
<name>A0A645C3A8_9ZZZZ</name>
<dbReference type="GO" id="GO:0008381">
    <property type="term" value="F:mechanosensitive monoatomic ion channel activity"/>
    <property type="evidence" value="ECO:0007669"/>
    <property type="project" value="InterPro"/>
</dbReference>
<keyword evidence="4" id="KW-0812">Transmembrane</keyword>
<evidence type="ECO:0000256" key="5">
    <source>
        <dbReference type="ARBA" id="ARBA00022989"/>
    </source>
</evidence>
<sequence>MAAQNIIRDFLNGIFVVLEDHYGVGDWIETSMGGGTVEKLTLRTTHLRDIDGNLIIIPNGSINGITNYTKNWSRATIKLRVPFDTDVRQAMHIMEETANSLQEENPSLFIGPPTVQGILDFLDSSILLRTLFDTTPGDQWVLSREYRLRVKEAFDRSGIRIAVPQSEVWLHSPSSEPKKMP</sequence>
<evidence type="ECO:0000259" key="8">
    <source>
        <dbReference type="Pfam" id="PF21082"/>
    </source>
</evidence>
<dbReference type="InterPro" id="IPR049278">
    <property type="entry name" value="MS_channel_C"/>
</dbReference>
<dbReference type="PANTHER" id="PTHR30460:SF0">
    <property type="entry name" value="MODERATE CONDUCTANCE MECHANOSENSITIVE CHANNEL YBIO"/>
    <property type="match status" value="1"/>
</dbReference>
<dbReference type="Pfam" id="PF00924">
    <property type="entry name" value="MS_channel_2nd"/>
    <property type="match status" value="1"/>
</dbReference>
<evidence type="ECO:0000259" key="7">
    <source>
        <dbReference type="Pfam" id="PF00924"/>
    </source>
</evidence>
<comment type="subcellular location">
    <subcellularLocation>
        <location evidence="1">Cell membrane</location>
        <topology evidence="1">Multi-pass membrane protein</topology>
    </subcellularLocation>
</comment>
<dbReference type="Gene3D" id="3.30.70.100">
    <property type="match status" value="1"/>
</dbReference>
<proteinExistence type="inferred from homology"/>
<dbReference type="Pfam" id="PF21082">
    <property type="entry name" value="MS_channel_3rd"/>
    <property type="match status" value="1"/>
</dbReference>
<dbReference type="EMBL" id="VSSQ01024534">
    <property type="protein sequence ID" value="MPM72109.1"/>
    <property type="molecule type" value="Genomic_DNA"/>
</dbReference>
<organism evidence="9">
    <name type="scientific">bioreactor metagenome</name>
    <dbReference type="NCBI Taxonomy" id="1076179"/>
    <lineage>
        <taxon>unclassified sequences</taxon>
        <taxon>metagenomes</taxon>
        <taxon>ecological metagenomes</taxon>
    </lineage>
</organism>
<dbReference type="InterPro" id="IPR011066">
    <property type="entry name" value="MscS_channel_C_sf"/>
</dbReference>
<evidence type="ECO:0000256" key="1">
    <source>
        <dbReference type="ARBA" id="ARBA00004651"/>
    </source>
</evidence>
<reference evidence="9" key="1">
    <citation type="submission" date="2019-08" db="EMBL/GenBank/DDBJ databases">
        <authorList>
            <person name="Kucharzyk K."/>
            <person name="Murdoch R.W."/>
            <person name="Higgins S."/>
            <person name="Loffler F."/>
        </authorList>
    </citation>
    <scope>NUCLEOTIDE SEQUENCE</scope>
</reference>
<dbReference type="SUPFAM" id="SSF50182">
    <property type="entry name" value="Sm-like ribonucleoproteins"/>
    <property type="match status" value="1"/>
</dbReference>